<evidence type="ECO:0000256" key="8">
    <source>
        <dbReference type="SAM" id="Phobius"/>
    </source>
</evidence>
<keyword evidence="8" id="KW-1133">Transmembrane helix</keyword>
<feature type="transmembrane region" description="Helical" evidence="8">
    <location>
        <begin position="12"/>
        <end position="33"/>
    </location>
</feature>
<dbReference type="CDD" id="cd00302">
    <property type="entry name" value="cytochrome_P450"/>
    <property type="match status" value="1"/>
</dbReference>
<dbReference type="EMBL" id="KN832978">
    <property type="protein sequence ID" value="KIM87727.1"/>
    <property type="molecule type" value="Genomic_DNA"/>
</dbReference>
<comment type="cofactor">
    <cofactor evidence="1 6">
        <name>heme</name>
        <dbReference type="ChEBI" id="CHEBI:30413"/>
    </cofactor>
</comment>
<evidence type="ECO:0000313" key="9">
    <source>
        <dbReference type="EMBL" id="KIM87727.1"/>
    </source>
</evidence>
<keyword evidence="8" id="KW-0812">Transmembrane</keyword>
<dbReference type="SUPFAM" id="SSF48264">
    <property type="entry name" value="Cytochrome P450"/>
    <property type="match status" value="1"/>
</dbReference>
<sequence length="491" mass="55485">MRSESHSHWLSSHVTLSGISSILLVLCTSYIYFSFFGNNANKIHKIGGFSIVNAWSFFNKRYDFLRSNFDKSGHNLFSFKILRAIVAMSGDDARKMFFHEKGLSFAQGYRLLMGGTPRWKDISEDELIVAAVFNKYLLKIFVTPIVREETLIVVPTLFSDINKRMDAWGVEGKINPFKSIYDLVFQMTVHMASCHELAADLGSIQKMKDLYWTLEKSATPASLLFPWFPSTARRNSQQATKDLYNMVSHHVDIRRKAAALNLDAIDLLIADGADNPTIFRFVLGVIFAGVINTGIISCWILLYLGSDSVWKDKAIVEIRNLITTYTDTASSQPISRRLSTIPMSAWEDEMPVTESIIRETLRIVNNGTLLRRNLSDNVHVGDKAIDKGAFVAYNIGDVHLNEVFYPEPLTFDPSRFDANRQEGKQENPPFLGWGTGRHPCPGMKVAKLEIKIIVALVLSRYEYKLVDASGDPSKELPKPNRNDIHQVHPTL</sequence>
<evidence type="ECO:0000256" key="7">
    <source>
        <dbReference type="SAM" id="MobiDB-lite"/>
    </source>
</evidence>
<evidence type="ECO:0008006" key="11">
    <source>
        <dbReference type="Google" id="ProtNLM"/>
    </source>
</evidence>
<protein>
    <recommendedName>
        <fullName evidence="11">Cytochrome P450</fullName>
    </recommendedName>
</protein>
<feature type="compositionally biased region" description="Basic and acidic residues" evidence="7">
    <location>
        <begin position="472"/>
        <end position="491"/>
    </location>
</feature>
<dbReference type="Proteomes" id="UP000054166">
    <property type="component" value="Unassembled WGS sequence"/>
</dbReference>
<keyword evidence="5 6" id="KW-0408">Iron</keyword>
<dbReference type="InterPro" id="IPR001128">
    <property type="entry name" value="Cyt_P450"/>
</dbReference>
<name>A0A0C3CDE5_PILCF</name>
<dbReference type="InterPro" id="IPR050529">
    <property type="entry name" value="CYP450_sterol_14alpha_dmase"/>
</dbReference>
<dbReference type="InterPro" id="IPR002403">
    <property type="entry name" value="Cyt_P450_E_grp-IV"/>
</dbReference>
<keyword evidence="3 6" id="KW-0349">Heme</keyword>
<keyword evidence="8" id="KW-0472">Membrane</keyword>
<dbReference type="InterPro" id="IPR036396">
    <property type="entry name" value="Cyt_P450_sf"/>
</dbReference>
<comment type="similarity">
    <text evidence="2">Belongs to the cytochrome P450 family.</text>
</comment>
<dbReference type="HOGENOM" id="CLU_033574_2_0_1"/>
<reference evidence="9 10" key="1">
    <citation type="submission" date="2014-04" db="EMBL/GenBank/DDBJ databases">
        <authorList>
            <consortium name="DOE Joint Genome Institute"/>
            <person name="Kuo A."/>
            <person name="Tarkka M."/>
            <person name="Buscot F."/>
            <person name="Kohler A."/>
            <person name="Nagy L.G."/>
            <person name="Floudas D."/>
            <person name="Copeland A."/>
            <person name="Barry K.W."/>
            <person name="Cichocki N."/>
            <person name="Veneault-Fourrey C."/>
            <person name="LaButti K."/>
            <person name="Lindquist E.A."/>
            <person name="Lipzen A."/>
            <person name="Lundell T."/>
            <person name="Morin E."/>
            <person name="Murat C."/>
            <person name="Sun H."/>
            <person name="Tunlid A."/>
            <person name="Henrissat B."/>
            <person name="Grigoriev I.V."/>
            <person name="Hibbett D.S."/>
            <person name="Martin F."/>
            <person name="Nordberg H.P."/>
            <person name="Cantor M.N."/>
            <person name="Hua S.X."/>
        </authorList>
    </citation>
    <scope>NUCLEOTIDE SEQUENCE [LARGE SCALE GENOMIC DNA]</scope>
    <source>
        <strain evidence="9 10">F 1598</strain>
    </source>
</reference>
<dbReference type="InParanoid" id="A0A0C3CDE5"/>
<dbReference type="GO" id="GO:0005506">
    <property type="term" value="F:iron ion binding"/>
    <property type="evidence" value="ECO:0007669"/>
    <property type="project" value="InterPro"/>
</dbReference>
<keyword evidence="4 6" id="KW-0479">Metal-binding</keyword>
<gene>
    <name evidence="9" type="ORF">PILCRDRAFT_62967</name>
</gene>
<feature type="binding site" description="axial binding residue" evidence="6">
    <location>
        <position position="440"/>
    </location>
    <ligand>
        <name>heme</name>
        <dbReference type="ChEBI" id="CHEBI:30413"/>
    </ligand>
    <ligandPart>
        <name>Fe</name>
        <dbReference type="ChEBI" id="CHEBI:18248"/>
    </ligandPart>
</feature>
<dbReference type="Pfam" id="PF00067">
    <property type="entry name" value="p450"/>
    <property type="match status" value="1"/>
</dbReference>
<evidence type="ECO:0000313" key="10">
    <source>
        <dbReference type="Proteomes" id="UP000054166"/>
    </source>
</evidence>
<evidence type="ECO:0000256" key="2">
    <source>
        <dbReference type="ARBA" id="ARBA00010617"/>
    </source>
</evidence>
<dbReference type="PANTHER" id="PTHR24304">
    <property type="entry name" value="CYTOCHROME P450 FAMILY 7"/>
    <property type="match status" value="1"/>
</dbReference>
<evidence type="ECO:0000256" key="4">
    <source>
        <dbReference type="ARBA" id="ARBA00022723"/>
    </source>
</evidence>
<proteinExistence type="inferred from homology"/>
<evidence type="ECO:0000256" key="1">
    <source>
        <dbReference type="ARBA" id="ARBA00001971"/>
    </source>
</evidence>
<dbReference type="STRING" id="765440.A0A0C3CDE5"/>
<accession>A0A0C3CDE5</accession>
<dbReference type="PANTHER" id="PTHR24304:SF2">
    <property type="entry name" value="24-HYDROXYCHOLESTEROL 7-ALPHA-HYDROXYLASE"/>
    <property type="match status" value="1"/>
</dbReference>
<evidence type="ECO:0000256" key="3">
    <source>
        <dbReference type="ARBA" id="ARBA00022617"/>
    </source>
</evidence>
<keyword evidence="10" id="KW-1185">Reference proteome</keyword>
<dbReference type="GO" id="GO:0004497">
    <property type="term" value="F:monooxygenase activity"/>
    <property type="evidence" value="ECO:0007669"/>
    <property type="project" value="InterPro"/>
</dbReference>
<dbReference type="OrthoDB" id="1055148at2759"/>
<organism evidence="9 10">
    <name type="scientific">Piloderma croceum (strain F 1598)</name>
    <dbReference type="NCBI Taxonomy" id="765440"/>
    <lineage>
        <taxon>Eukaryota</taxon>
        <taxon>Fungi</taxon>
        <taxon>Dikarya</taxon>
        <taxon>Basidiomycota</taxon>
        <taxon>Agaricomycotina</taxon>
        <taxon>Agaricomycetes</taxon>
        <taxon>Agaricomycetidae</taxon>
        <taxon>Atheliales</taxon>
        <taxon>Atheliaceae</taxon>
        <taxon>Piloderma</taxon>
    </lineage>
</organism>
<dbReference type="Gene3D" id="1.10.630.10">
    <property type="entry name" value="Cytochrome P450"/>
    <property type="match status" value="1"/>
</dbReference>
<evidence type="ECO:0000256" key="5">
    <source>
        <dbReference type="ARBA" id="ARBA00023004"/>
    </source>
</evidence>
<reference evidence="10" key="2">
    <citation type="submission" date="2015-01" db="EMBL/GenBank/DDBJ databases">
        <title>Evolutionary Origins and Diversification of the Mycorrhizal Mutualists.</title>
        <authorList>
            <consortium name="DOE Joint Genome Institute"/>
            <consortium name="Mycorrhizal Genomics Consortium"/>
            <person name="Kohler A."/>
            <person name="Kuo A."/>
            <person name="Nagy L.G."/>
            <person name="Floudas D."/>
            <person name="Copeland A."/>
            <person name="Barry K.W."/>
            <person name="Cichocki N."/>
            <person name="Veneault-Fourrey C."/>
            <person name="LaButti K."/>
            <person name="Lindquist E.A."/>
            <person name="Lipzen A."/>
            <person name="Lundell T."/>
            <person name="Morin E."/>
            <person name="Murat C."/>
            <person name="Riley R."/>
            <person name="Ohm R."/>
            <person name="Sun H."/>
            <person name="Tunlid A."/>
            <person name="Henrissat B."/>
            <person name="Grigoriev I.V."/>
            <person name="Hibbett D.S."/>
            <person name="Martin F."/>
        </authorList>
    </citation>
    <scope>NUCLEOTIDE SEQUENCE [LARGE SCALE GENOMIC DNA]</scope>
    <source>
        <strain evidence="10">F 1598</strain>
    </source>
</reference>
<dbReference type="GO" id="GO:0020037">
    <property type="term" value="F:heme binding"/>
    <property type="evidence" value="ECO:0007669"/>
    <property type="project" value="InterPro"/>
</dbReference>
<feature type="region of interest" description="Disordered" evidence="7">
    <location>
        <begin position="469"/>
        <end position="491"/>
    </location>
</feature>
<feature type="transmembrane region" description="Helical" evidence="8">
    <location>
        <begin position="281"/>
        <end position="304"/>
    </location>
</feature>
<evidence type="ECO:0000256" key="6">
    <source>
        <dbReference type="PIRSR" id="PIRSR602403-1"/>
    </source>
</evidence>
<dbReference type="GO" id="GO:0016705">
    <property type="term" value="F:oxidoreductase activity, acting on paired donors, with incorporation or reduction of molecular oxygen"/>
    <property type="evidence" value="ECO:0007669"/>
    <property type="project" value="InterPro"/>
</dbReference>
<dbReference type="PRINTS" id="PR00465">
    <property type="entry name" value="EP450IV"/>
</dbReference>
<dbReference type="AlphaFoldDB" id="A0A0C3CDE5"/>